<organism evidence="1 2">
    <name type="scientific">Eutypa lata (strain UCR-EL1)</name>
    <name type="common">Grapevine dieback disease fungus</name>
    <name type="synonym">Eutypa armeniacae</name>
    <dbReference type="NCBI Taxonomy" id="1287681"/>
    <lineage>
        <taxon>Eukaryota</taxon>
        <taxon>Fungi</taxon>
        <taxon>Dikarya</taxon>
        <taxon>Ascomycota</taxon>
        <taxon>Pezizomycotina</taxon>
        <taxon>Sordariomycetes</taxon>
        <taxon>Xylariomycetidae</taxon>
        <taxon>Xylariales</taxon>
        <taxon>Diatrypaceae</taxon>
        <taxon>Eutypa</taxon>
    </lineage>
</organism>
<sequence>MAEYIDDLTEIILGPRESVLLMPGSGVSVEVKTQLLEKYSQTYREHVTKPIIIGFNFRSFEDLTLEFFAAWLAAPRDDNGFVRKLLDFGDYHECVAAWRFGGIMQVREFQDYILRVVLHYYCNKQGEIRFDPVEVASLLEEIPRQNTLHRLLVNVLCHYLERLMNDEMRKAVLEKLKKTTLYDISSRMLQISSQNGGLMAIPNIEIFN</sequence>
<accession>M7SPI8</accession>
<dbReference type="KEGG" id="ela:UCREL1_4616"/>
<gene>
    <name evidence="1" type="ORF">UCREL1_4616</name>
</gene>
<dbReference type="AlphaFoldDB" id="M7SPI8"/>
<evidence type="ECO:0000313" key="1">
    <source>
        <dbReference type="EMBL" id="EMR68369.1"/>
    </source>
</evidence>
<evidence type="ECO:0000313" key="2">
    <source>
        <dbReference type="Proteomes" id="UP000012174"/>
    </source>
</evidence>
<name>M7SPI8_EUTLA</name>
<dbReference type="Proteomes" id="UP000012174">
    <property type="component" value="Unassembled WGS sequence"/>
</dbReference>
<dbReference type="EMBL" id="KB706250">
    <property type="protein sequence ID" value="EMR68369.1"/>
    <property type="molecule type" value="Genomic_DNA"/>
</dbReference>
<keyword evidence="2" id="KW-1185">Reference proteome</keyword>
<dbReference type="HOGENOM" id="CLU_1320896_0_0_1"/>
<reference evidence="2" key="1">
    <citation type="journal article" date="2013" name="Genome Announc.">
        <title>Draft genome sequence of the grapevine dieback fungus Eutypa lata UCR-EL1.</title>
        <authorList>
            <person name="Blanco-Ulate B."/>
            <person name="Rolshausen P.E."/>
            <person name="Cantu D."/>
        </authorList>
    </citation>
    <scope>NUCLEOTIDE SEQUENCE [LARGE SCALE GENOMIC DNA]</scope>
    <source>
        <strain evidence="2">UCR-EL1</strain>
    </source>
</reference>
<proteinExistence type="predicted"/>
<protein>
    <submittedName>
        <fullName evidence="1">Uncharacterized protein</fullName>
    </submittedName>
</protein>